<evidence type="ECO:0000313" key="9">
    <source>
        <dbReference type="WBParaSite" id="ACOC_0000603801-mRNA-1"/>
    </source>
</evidence>
<comment type="similarity">
    <text evidence="5 6">Belongs to the URM1 family.</text>
</comment>
<dbReference type="GO" id="GO:0043066">
    <property type="term" value="P:negative regulation of apoptotic process"/>
    <property type="evidence" value="ECO:0007669"/>
    <property type="project" value="InterPro"/>
</dbReference>
<dbReference type="Proteomes" id="UP000267027">
    <property type="component" value="Unassembled WGS sequence"/>
</dbReference>
<dbReference type="OMA" id="FRITMGE"/>
<dbReference type="PANTHER" id="PTHR14986">
    <property type="entry name" value="RURM1 PROTEIN"/>
    <property type="match status" value="1"/>
</dbReference>
<dbReference type="EMBL" id="UYYA01003915">
    <property type="protein sequence ID" value="VDM57624.1"/>
    <property type="molecule type" value="Genomic_DNA"/>
</dbReference>
<dbReference type="GO" id="GO:0002098">
    <property type="term" value="P:tRNA wobble uridine modification"/>
    <property type="evidence" value="ECO:0007669"/>
    <property type="project" value="UniProtKB-UniRule"/>
</dbReference>
<evidence type="ECO:0000256" key="4">
    <source>
        <dbReference type="ARBA" id="ARBA00022786"/>
    </source>
</evidence>
<comment type="PTM">
    <text evidence="5">C-terminal thiocarboxylation occurs in 2 steps, it is first acyl-adenylated (-COAMP) via the hesA/moeB/thiF part of the MOCS3/UBA4 homolog, then thiocarboxylated (-COSH) via the rhodanese domain of the MOCS3/UBA4 homolog.</text>
</comment>
<name>A0A158PH61_ANGCS</name>
<dbReference type="CDD" id="cd01764">
    <property type="entry name" value="Ubl_Urm1"/>
    <property type="match status" value="1"/>
</dbReference>
<dbReference type="GO" id="GO:0034227">
    <property type="term" value="P:tRNA thio-modification"/>
    <property type="evidence" value="ECO:0007669"/>
    <property type="project" value="UniProtKB-UniRule"/>
</dbReference>
<dbReference type="Pfam" id="PF09138">
    <property type="entry name" value="Urm1"/>
    <property type="match status" value="1"/>
</dbReference>
<comment type="pathway">
    <text evidence="5 6">tRNA modification; 5-methoxycarbonylmethyl-2-thiouridine-tRNA biosynthesis.</text>
</comment>
<evidence type="ECO:0000313" key="7">
    <source>
        <dbReference type="EMBL" id="VDM57624.1"/>
    </source>
</evidence>
<evidence type="ECO:0000313" key="8">
    <source>
        <dbReference type="Proteomes" id="UP000267027"/>
    </source>
</evidence>
<reference evidence="7 8" key="2">
    <citation type="submission" date="2018-11" db="EMBL/GenBank/DDBJ databases">
        <authorList>
            <consortium name="Pathogen Informatics"/>
        </authorList>
    </citation>
    <scope>NUCLEOTIDE SEQUENCE [LARGE SCALE GENOMIC DNA]</scope>
    <source>
        <strain evidence="7 8">Costa Rica</strain>
    </source>
</reference>
<gene>
    <name evidence="7" type="ORF">ACOC_LOCUS6039</name>
</gene>
<keyword evidence="4 5" id="KW-0833">Ubl conjugation pathway</keyword>
<dbReference type="InterPro" id="IPR015221">
    <property type="entry name" value="Urm1"/>
</dbReference>
<keyword evidence="2 5" id="KW-1017">Isopeptide bond</keyword>
<dbReference type="Gene3D" id="3.30.450.30">
    <property type="entry name" value="Dynein light chain 2a, cytoplasmic"/>
    <property type="match status" value="1"/>
</dbReference>
<evidence type="ECO:0000256" key="2">
    <source>
        <dbReference type="ARBA" id="ARBA00022499"/>
    </source>
</evidence>
<comment type="function">
    <text evidence="5">Acts as a sulfur carrier required for 2-thiolation of mcm(5)S(2)U at tRNA wobble positions of cytosolic tRNA(Lys), tRNA(Glu) and tRNA(Gln). Serves as sulfur donor in tRNA 2-thiolation reaction by being thiocarboxylated (-COSH) at its C-terminus by the MOCS3/UBA4 homolog. The sulfur is then transferred to tRNA to form 2-thiolation of mcm(5)S(2)U. Also acts as a ubiquitin-like protein (UBL) that is covalently conjugated via an isopeptide bond to lysine residues of target proteins. The thiocarboxylated form serves as substrate for conjugation and oxidative stress specifically induces the formation of UBL-protein conjugates.</text>
</comment>
<dbReference type="InterPro" id="IPR024135">
    <property type="entry name" value="LAMTOR5"/>
</dbReference>
<dbReference type="GO" id="GO:0005829">
    <property type="term" value="C:cytosol"/>
    <property type="evidence" value="ECO:0007669"/>
    <property type="project" value="UniProtKB-UniRule"/>
</dbReference>
<evidence type="ECO:0000256" key="3">
    <source>
        <dbReference type="ARBA" id="ARBA00022694"/>
    </source>
</evidence>
<dbReference type="UniPathway" id="UPA00988"/>
<dbReference type="InterPro" id="IPR016155">
    <property type="entry name" value="Mopterin_synth/thiamin_S_b"/>
</dbReference>
<feature type="cross-link" description="Glycyl lysine isopeptide (Gly-Lys) (interchain with K-? in acceptor proteins)" evidence="5">
    <location>
        <position position="165"/>
    </location>
</feature>
<dbReference type="OrthoDB" id="10248987at2759"/>
<protein>
    <recommendedName>
        <fullName evidence="5">Ubiquitin-related modifier 1 homolog</fullName>
    </recommendedName>
</protein>
<dbReference type="Gene3D" id="3.10.20.30">
    <property type="match status" value="1"/>
</dbReference>
<feature type="modified residue" description="1-thioglycine" evidence="5">
    <location>
        <position position="165"/>
    </location>
</feature>
<dbReference type="AlphaFoldDB" id="A0A158PH61"/>
<evidence type="ECO:0000256" key="1">
    <source>
        <dbReference type="ARBA" id="ARBA00022490"/>
    </source>
</evidence>
<evidence type="ECO:0000256" key="5">
    <source>
        <dbReference type="HAMAP-Rule" id="MF_03048"/>
    </source>
</evidence>
<evidence type="ECO:0000256" key="6">
    <source>
        <dbReference type="RuleBase" id="RU361182"/>
    </source>
</evidence>
<sequence length="165" mass="17950">MGRPGTLGVCVSDASGLSLSTRGSLKSDVAPLGSQLLTLCSQLEPSNGVIPEVYLLKQTFRITMGEVSLTIEFSGGCEFLVGNKKEHKVSFPCDEDFVTVADVIRHVKDVMLKDSDRQDLLIEGETIRPGVLVLVNECDWELLDCEKCQLYNGDLVTFISTLHGG</sequence>
<dbReference type="STRING" id="334426.A0A158PH61"/>
<proteinExistence type="inferred from homology"/>
<reference evidence="9" key="1">
    <citation type="submission" date="2016-04" db="UniProtKB">
        <authorList>
            <consortium name="WormBaseParasite"/>
        </authorList>
    </citation>
    <scope>IDENTIFICATION</scope>
</reference>
<organism evidence="9">
    <name type="scientific">Angiostrongylus costaricensis</name>
    <name type="common">Nematode worm</name>
    <dbReference type="NCBI Taxonomy" id="334426"/>
    <lineage>
        <taxon>Eukaryota</taxon>
        <taxon>Metazoa</taxon>
        <taxon>Ecdysozoa</taxon>
        <taxon>Nematoda</taxon>
        <taxon>Chromadorea</taxon>
        <taxon>Rhabditida</taxon>
        <taxon>Rhabditina</taxon>
        <taxon>Rhabditomorpha</taxon>
        <taxon>Strongyloidea</taxon>
        <taxon>Metastrongylidae</taxon>
        <taxon>Angiostrongylus</taxon>
    </lineage>
</organism>
<dbReference type="SUPFAM" id="SSF54285">
    <property type="entry name" value="MoaD/ThiS"/>
    <property type="match status" value="1"/>
</dbReference>
<comment type="subcellular location">
    <subcellularLocation>
        <location evidence="5 6">Cytoplasm</location>
    </subcellularLocation>
</comment>
<dbReference type="GO" id="GO:0071986">
    <property type="term" value="C:Ragulator complex"/>
    <property type="evidence" value="ECO:0007669"/>
    <property type="project" value="InterPro"/>
</dbReference>
<keyword evidence="3 5" id="KW-0819">tRNA processing</keyword>
<dbReference type="GO" id="GO:0032447">
    <property type="term" value="P:protein urmylation"/>
    <property type="evidence" value="ECO:0007669"/>
    <property type="project" value="UniProtKB-UniRule"/>
</dbReference>
<dbReference type="InterPro" id="IPR012675">
    <property type="entry name" value="Beta-grasp_dom_sf"/>
</dbReference>
<dbReference type="HAMAP" id="MF_03048">
    <property type="entry name" value="Urm1"/>
    <property type="match status" value="1"/>
</dbReference>
<accession>A0A158PH61</accession>
<keyword evidence="1 5" id="KW-0963">Cytoplasm</keyword>
<dbReference type="WBParaSite" id="ACOC_0000603801-mRNA-1">
    <property type="protein sequence ID" value="ACOC_0000603801-mRNA-1"/>
    <property type="gene ID" value="ACOC_0000603801"/>
</dbReference>
<keyword evidence="8" id="KW-1185">Reference proteome</keyword>
<dbReference type="Pfam" id="PF16672">
    <property type="entry name" value="LAMTOR5"/>
    <property type="match status" value="1"/>
</dbReference>